<dbReference type="OrthoDB" id="3647968at2759"/>
<feature type="region of interest" description="Disordered" evidence="1">
    <location>
        <begin position="1"/>
        <end position="29"/>
    </location>
</feature>
<feature type="compositionally biased region" description="Basic and acidic residues" evidence="1">
    <location>
        <begin position="20"/>
        <end position="29"/>
    </location>
</feature>
<keyword evidence="3" id="KW-1185">Reference proteome</keyword>
<dbReference type="EMBL" id="FJUY01000011">
    <property type="protein sequence ID" value="CZT21417.1"/>
    <property type="molecule type" value="Genomic_DNA"/>
</dbReference>
<organism evidence="2 3">
    <name type="scientific">Ramularia collo-cygni</name>
    <dbReference type="NCBI Taxonomy" id="112498"/>
    <lineage>
        <taxon>Eukaryota</taxon>
        <taxon>Fungi</taxon>
        <taxon>Dikarya</taxon>
        <taxon>Ascomycota</taxon>
        <taxon>Pezizomycotina</taxon>
        <taxon>Dothideomycetes</taxon>
        <taxon>Dothideomycetidae</taxon>
        <taxon>Mycosphaerellales</taxon>
        <taxon>Mycosphaerellaceae</taxon>
        <taxon>Ramularia</taxon>
    </lineage>
</organism>
<accession>A0A2D3V9H8</accession>
<dbReference type="Proteomes" id="UP000225277">
    <property type="component" value="Unassembled WGS sequence"/>
</dbReference>
<reference evidence="2 3" key="1">
    <citation type="submission" date="2016-03" db="EMBL/GenBank/DDBJ databases">
        <authorList>
            <person name="Ploux O."/>
        </authorList>
    </citation>
    <scope>NUCLEOTIDE SEQUENCE [LARGE SCALE GENOMIC DNA]</scope>
    <source>
        <strain evidence="2 3">URUG2</strain>
    </source>
</reference>
<evidence type="ECO:0000313" key="2">
    <source>
        <dbReference type="EMBL" id="CZT21417.1"/>
    </source>
</evidence>
<dbReference type="AlphaFoldDB" id="A0A2D3V9H8"/>
<evidence type="ECO:0000313" key="3">
    <source>
        <dbReference type="Proteomes" id="UP000225277"/>
    </source>
</evidence>
<name>A0A2D3V9H8_9PEZI</name>
<evidence type="ECO:0008006" key="4">
    <source>
        <dbReference type="Google" id="ProtNLM"/>
    </source>
</evidence>
<evidence type="ECO:0000256" key="1">
    <source>
        <dbReference type="SAM" id="MobiDB-lite"/>
    </source>
</evidence>
<dbReference type="RefSeq" id="XP_023628306.1">
    <property type="nucleotide sequence ID" value="XM_023772538.1"/>
</dbReference>
<gene>
    <name evidence="2" type="ORF">RCC_07280</name>
</gene>
<sequence>MEGPDGDDISHKGTILTPTEHSDSNTLQDKKHNLTTLPLEVRWLIYDHLSHNTAFHPTNPRSPRRCFRLDWTTFSKSLPDHGLGEIAPLATTCRQLRVEILPTLFKSVIVKFPAWNEDFKTQCLYWIDHVSELTIRSVDCLWLEGVYWRLCLRLGKECGEGWEEADARKRDWRQFSGFVEKEGEGFAIKVEFFDSVKAKAEVAAEMLRGIVAGMLDGMDEKELGKKELRCLVSGAGLEGWEPRGVFRRG</sequence>
<protein>
    <recommendedName>
        <fullName evidence="4">F-box domain-containing protein</fullName>
    </recommendedName>
</protein>
<proteinExistence type="predicted"/>
<dbReference type="GeneID" id="35602399"/>